<proteinExistence type="predicted"/>
<evidence type="ECO:0000313" key="2">
    <source>
        <dbReference type="Proteomes" id="UP000324832"/>
    </source>
</evidence>
<keyword evidence="2" id="KW-1185">Reference proteome</keyword>
<organism evidence="1 2">
    <name type="scientific">Leptidea sinapis</name>
    <dbReference type="NCBI Taxonomy" id="189913"/>
    <lineage>
        <taxon>Eukaryota</taxon>
        <taxon>Metazoa</taxon>
        <taxon>Ecdysozoa</taxon>
        <taxon>Arthropoda</taxon>
        <taxon>Hexapoda</taxon>
        <taxon>Insecta</taxon>
        <taxon>Pterygota</taxon>
        <taxon>Neoptera</taxon>
        <taxon>Endopterygota</taxon>
        <taxon>Lepidoptera</taxon>
        <taxon>Glossata</taxon>
        <taxon>Ditrysia</taxon>
        <taxon>Papilionoidea</taxon>
        <taxon>Pieridae</taxon>
        <taxon>Dismorphiinae</taxon>
        <taxon>Leptidea</taxon>
    </lineage>
</organism>
<dbReference type="Proteomes" id="UP000324832">
    <property type="component" value="Unassembled WGS sequence"/>
</dbReference>
<protein>
    <submittedName>
        <fullName evidence="1">Uncharacterized protein</fullName>
    </submittedName>
</protein>
<accession>A0A5E4QA90</accession>
<sequence length="68" mass="8167">MRRACEVAVGIFLYIHPNMRLKLIEVDVTPLKKYVQHNVLTSKSLVYQEIKRFFNELFCAKRYSYVRV</sequence>
<dbReference type="AlphaFoldDB" id="A0A5E4QA90"/>
<dbReference type="EMBL" id="FZQP02002037">
    <property type="protein sequence ID" value="VVC94573.1"/>
    <property type="molecule type" value="Genomic_DNA"/>
</dbReference>
<gene>
    <name evidence="1" type="ORF">LSINAPIS_LOCUS6483</name>
</gene>
<evidence type="ECO:0000313" key="1">
    <source>
        <dbReference type="EMBL" id="VVC94573.1"/>
    </source>
</evidence>
<reference evidence="1 2" key="1">
    <citation type="submission" date="2017-07" db="EMBL/GenBank/DDBJ databases">
        <authorList>
            <person name="Talla V."/>
            <person name="Backstrom N."/>
        </authorList>
    </citation>
    <scope>NUCLEOTIDE SEQUENCE [LARGE SCALE GENOMIC DNA]</scope>
</reference>
<name>A0A5E4QA90_9NEOP</name>